<name>A0A088RIA5_LEIPA</name>
<protein>
    <recommendedName>
        <fullName evidence="2">Treble clef zinc finger domain-containing protein</fullName>
    </recommendedName>
</protein>
<gene>
    <name evidence="3" type="ORF">LPMP_061130</name>
</gene>
<feature type="compositionally biased region" description="Basic and acidic residues" evidence="1">
    <location>
        <begin position="512"/>
        <end position="521"/>
    </location>
</feature>
<evidence type="ECO:0000259" key="2">
    <source>
        <dbReference type="Pfam" id="PF14311"/>
    </source>
</evidence>
<dbReference type="RefSeq" id="XP_010703994.1">
    <property type="nucleotide sequence ID" value="XM_010705692.1"/>
</dbReference>
<dbReference type="OrthoDB" id="264480at2759"/>
<accession>A0A088RIA5</accession>
<dbReference type="Pfam" id="PF14311">
    <property type="entry name" value="DUF4379"/>
    <property type="match status" value="2"/>
</dbReference>
<dbReference type="Proteomes" id="UP000063063">
    <property type="component" value="Chromosome 6"/>
</dbReference>
<proteinExistence type="predicted"/>
<dbReference type="KEGG" id="lpan:LPMP_061130"/>
<evidence type="ECO:0000313" key="3">
    <source>
        <dbReference type="EMBL" id="AIN95672.1"/>
    </source>
</evidence>
<dbReference type="VEuPathDB" id="TriTrypDB:LPAL13_060017700"/>
<reference evidence="3 4" key="1">
    <citation type="journal article" date="2015" name="Sci. Rep.">
        <title>The genome of Leishmania panamensis: insights into genomics of the L. (Viannia) subgenus.</title>
        <authorList>
            <person name="Llanes A."/>
            <person name="Restrepo C.M."/>
            <person name="Vecchio G.D."/>
            <person name="Anguizola F.J."/>
            <person name="Lleonart R."/>
        </authorList>
    </citation>
    <scope>NUCLEOTIDE SEQUENCE [LARGE SCALE GENOMIC DNA]</scope>
    <source>
        <strain evidence="3 4">MHOM/PA/94/PSC-1</strain>
    </source>
</reference>
<dbReference type="InterPro" id="IPR025487">
    <property type="entry name" value="DUF4379"/>
</dbReference>
<dbReference type="VEuPathDB" id="TriTrypDB:LPMP_061130"/>
<feature type="region of interest" description="Disordered" evidence="1">
    <location>
        <begin position="490"/>
        <end position="521"/>
    </location>
</feature>
<evidence type="ECO:0000313" key="4">
    <source>
        <dbReference type="Proteomes" id="UP000063063"/>
    </source>
</evidence>
<dbReference type="PANTHER" id="PTHR37317">
    <property type="entry name" value="BLR8090 PROTEIN"/>
    <property type="match status" value="1"/>
</dbReference>
<evidence type="ECO:0000256" key="1">
    <source>
        <dbReference type="SAM" id="MobiDB-lite"/>
    </source>
</evidence>
<feature type="region of interest" description="Disordered" evidence="1">
    <location>
        <begin position="173"/>
        <end position="201"/>
    </location>
</feature>
<feature type="region of interest" description="Disordered" evidence="1">
    <location>
        <begin position="276"/>
        <end position="295"/>
    </location>
</feature>
<keyword evidence="4" id="KW-1185">Reference proteome</keyword>
<dbReference type="AlphaFoldDB" id="A0A088RIA5"/>
<feature type="domain" description="Treble clef zinc finger" evidence="2">
    <location>
        <begin position="342"/>
        <end position="387"/>
    </location>
</feature>
<dbReference type="PANTHER" id="PTHR37317:SF5">
    <property type="entry name" value="ZINC-RIBBON DOMAIN-CONTAINING PROTEIN-RELATED"/>
    <property type="match status" value="1"/>
</dbReference>
<organism evidence="3 4">
    <name type="scientific">Leishmania panamensis</name>
    <dbReference type="NCBI Taxonomy" id="5679"/>
    <lineage>
        <taxon>Eukaryota</taxon>
        <taxon>Discoba</taxon>
        <taxon>Euglenozoa</taxon>
        <taxon>Kinetoplastea</taxon>
        <taxon>Metakinetoplastina</taxon>
        <taxon>Trypanosomatida</taxon>
        <taxon>Trypanosomatidae</taxon>
        <taxon>Leishmaniinae</taxon>
        <taxon>Leishmania</taxon>
        <taxon>Leishmania guyanensis species complex</taxon>
    </lineage>
</organism>
<dbReference type="EMBL" id="CP009375">
    <property type="protein sequence ID" value="AIN95672.1"/>
    <property type="molecule type" value="Genomic_DNA"/>
</dbReference>
<dbReference type="GeneID" id="22572319"/>
<dbReference type="eggNOG" id="ENOG502RXAG">
    <property type="taxonomic scope" value="Eukaryota"/>
</dbReference>
<sequence>MSLSRLPLAPRGLRRGSAPALCISSSIGRTVVLRYRYSIDRLCKTTVAQSRATSTLAAPPVVRGAASHSTPSACPLALFRFRLEQLPPQLRREFDVDANQRALRHLRHRTRADTDTDGSSAVPLDLSVTPSTVYPVVWRCTQCQSQWSARPSDRANPQLADVHRCPQCYGGEHLPSDAPDAPAPPHAGVQPGPSSQRPTAPTGVGLLCDVYPLLAAQWDPLRNQLPQSQVLQCVTAVHTSSASKAWWRCPLCCSPWLESVSSRVAQYALALQRHSAHSKPGLPGTTATPGDGPHGATRELVPLCPSCERRGAGALSAITSASPRRFLADDTLLLGEVLLRPHQDPRQISLTSEMTLQWRCHSCQFEYAATVANRFLRHERCPQCSGRSKSLLNLLVVQRPDVVREVSKHISRTRLRYVTVHDDIELSFVCRTCYAPYRMTARARCTVPRGVPACSKCFLTSSQVLTEAQQQHQHGGVKAFSARARRRMRQRALQLSRSNRHKERLAATANELSHRDNALKD</sequence>
<feature type="domain" description="Treble clef zinc finger" evidence="2">
    <location>
        <begin position="127"/>
        <end position="170"/>
    </location>
</feature>